<name>A0A9P1FJY1_9DINO</name>
<proteinExistence type="predicted"/>
<feature type="compositionally biased region" description="Basic and acidic residues" evidence="1">
    <location>
        <begin position="447"/>
        <end position="464"/>
    </location>
</feature>
<accession>A0A9P1FJY1</accession>
<dbReference type="EMBL" id="CAMXCT030000443">
    <property type="protein sequence ID" value="CAL4766185.1"/>
    <property type="molecule type" value="Genomic_DNA"/>
</dbReference>
<feature type="signal peptide" evidence="2">
    <location>
        <begin position="1"/>
        <end position="18"/>
    </location>
</feature>
<gene>
    <name evidence="3" type="ORF">C1SCF055_LOCUS6870</name>
</gene>
<evidence type="ECO:0000313" key="5">
    <source>
        <dbReference type="Proteomes" id="UP001152797"/>
    </source>
</evidence>
<sequence>MKRQTTLGLAFLLGHVSALKFGTSRSNQTEDCLFVQPVISSKVIEGYCGTGKSSLVDTKACDDALTPFLHKSLANRMFKDCDSWCVYDFEKPESIVYRWDEKASCYEAGGAGNPCFGNVEQSMAMDQKKKMCKDASCTQLVTAMSDQLMKRYCGDLRMNAKSCDEENNDAVKKALANKMFSHCGAWCLFDFDDPSISFGWWPESSCWKKGGCEGHPEESGAQQLKANSCELTTTTTTTTSTSTSTTTSTTITSTSTTTTSTTTVTTTTVTTTSTITSTSTTTTSTSTTTTTTSTTTTTTSTSTTTITSTTTTSTSTTTVTTTTTTKTTTSTTTTTTTTETSTTTTTTSTSTVTTTTTTSTITTTTTSTTTETTTTTSTTTITTSTTSTTTITSTSTTTTSTSTTTTSTSTTTRTSTTTTTTSTTTSTTTVTTTSTAPPPPARHHQHLHNDGDHDHHHLYGDDHHHKGSTGDLWYL</sequence>
<feature type="compositionally biased region" description="Low complexity" evidence="1">
    <location>
        <begin position="390"/>
        <end position="435"/>
    </location>
</feature>
<evidence type="ECO:0000256" key="1">
    <source>
        <dbReference type="SAM" id="MobiDB-lite"/>
    </source>
</evidence>
<evidence type="ECO:0000313" key="4">
    <source>
        <dbReference type="EMBL" id="CAL4766185.1"/>
    </source>
</evidence>
<feature type="chain" id="PRO_5043272058" evidence="2">
    <location>
        <begin position="19"/>
        <end position="475"/>
    </location>
</feature>
<organism evidence="3">
    <name type="scientific">Cladocopium goreaui</name>
    <dbReference type="NCBI Taxonomy" id="2562237"/>
    <lineage>
        <taxon>Eukaryota</taxon>
        <taxon>Sar</taxon>
        <taxon>Alveolata</taxon>
        <taxon>Dinophyceae</taxon>
        <taxon>Suessiales</taxon>
        <taxon>Symbiodiniaceae</taxon>
        <taxon>Cladocopium</taxon>
    </lineage>
</organism>
<dbReference type="Proteomes" id="UP001152797">
    <property type="component" value="Unassembled WGS sequence"/>
</dbReference>
<evidence type="ECO:0000313" key="3">
    <source>
        <dbReference type="EMBL" id="CAI3978873.1"/>
    </source>
</evidence>
<dbReference type="EMBL" id="CAMXCT010000443">
    <property type="protein sequence ID" value="CAI3978873.1"/>
    <property type="molecule type" value="Genomic_DNA"/>
</dbReference>
<evidence type="ECO:0000256" key="2">
    <source>
        <dbReference type="SAM" id="SignalP"/>
    </source>
</evidence>
<dbReference type="EMBL" id="CAMXCT020000443">
    <property type="protein sequence ID" value="CAL1132248.1"/>
    <property type="molecule type" value="Genomic_DNA"/>
</dbReference>
<keyword evidence="2" id="KW-0732">Signal</keyword>
<feature type="region of interest" description="Disordered" evidence="1">
    <location>
        <begin position="277"/>
        <end position="350"/>
    </location>
</feature>
<comment type="caution">
    <text evidence="3">The sequence shown here is derived from an EMBL/GenBank/DDBJ whole genome shotgun (WGS) entry which is preliminary data.</text>
</comment>
<keyword evidence="5" id="KW-1185">Reference proteome</keyword>
<dbReference type="OrthoDB" id="10568545at2759"/>
<reference evidence="4 5" key="2">
    <citation type="submission" date="2024-05" db="EMBL/GenBank/DDBJ databases">
        <authorList>
            <person name="Chen Y."/>
            <person name="Shah S."/>
            <person name="Dougan E. K."/>
            <person name="Thang M."/>
            <person name="Chan C."/>
        </authorList>
    </citation>
    <scope>NUCLEOTIDE SEQUENCE [LARGE SCALE GENOMIC DNA]</scope>
</reference>
<dbReference type="AlphaFoldDB" id="A0A9P1FJY1"/>
<protein>
    <submittedName>
        <fullName evidence="3">Uncharacterized protein</fullName>
    </submittedName>
</protein>
<reference evidence="3" key="1">
    <citation type="submission" date="2022-10" db="EMBL/GenBank/DDBJ databases">
        <authorList>
            <person name="Chen Y."/>
            <person name="Dougan E. K."/>
            <person name="Chan C."/>
            <person name="Rhodes N."/>
            <person name="Thang M."/>
        </authorList>
    </citation>
    <scope>NUCLEOTIDE SEQUENCE</scope>
</reference>
<feature type="region of interest" description="Disordered" evidence="1">
    <location>
        <begin position="390"/>
        <end position="475"/>
    </location>
</feature>